<reference evidence="1" key="1">
    <citation type="submission" date="2019-08" db="EMBL/GenBank/DDBJ databases">
        <authorList>
            <person name="Kucharzyk K."/>
            <person name="Murdoch R.W."/>
            <person name="Higgins S."/>
            <person name="Loffler F."/>
        </authorList>
    </citation>
    <scope>NUCLEOTIDE SEQUENCE</scope>
</reference>
<evidence type="ECO:0000313" key="1">
    <source>
        <dbReference type="EMBL" id="MPM22787.1"/>
    </source>
</evidence>
<organism evidence="1">
    <name type="scientific">bioreactor metagenome</name>
    <dbReference type="NCBI Taxonomy" id="1076179"/>
    <lineage>
        <taxon>unclassified sequences</taxon>
        <taxon>metagenomes</taxon>
        <taxon>ecological metagenomes</taxon>
    </lineage>
</organism>
<accession>A0A644Y3S3</accession>
<sequence length="149" mass="16518">MSIVNISTECMQRGTTLFVKLPSCHLGSAQTTTDKYLDTLSTHSHGRCHCHFYGTTVGNTTLYLTGDIVCNNICVNLRPLNFENVDLNLFVGDFLQLLLQFVYLLTTFADYNTGAGSVDCYSDELKCSLNHYFGQAGFGQTCIEVFADL</sequence>
<dbReference type="EMBL" id="VSSQ01003886">
    <property type="protein sequence ID" value="MPM22787.1"/>
    <property type="molecule type" value="Genomic_DNA"/>
</dbReference>
<gene>
    <name evidence="1" type="ORF">SDC9_69245</name>
</gene>
<comment type="caution">
    <text evidence="1">The sequence shown here is derived from an EMBL/GenBank/DDBJ whole genome shotgun (WGS) entry which is preliminary data.</text>
</comment>
<dbReference type="AlphaFoldDB" id="A0A644Y3S3"/>
<protein>
    <submittedName>
        <fullName evidence="1">Uncharacterized protein</fullName>
    </submittedName>
</protein>
<proteinExistence type="predicted"/>
<name>A0A644Y3S3_9ZZZZ</name>